<sequence length="508" mass="56924">MVNIQENESSTSQKQLPNTCMHALTSIHIYICSQNMHHFLKKERNMSFTTFSGLLSRRYNNISMVDNCWETSIPRTGSDDNHGEFFSSIIYPSYSDFPPGFNPNEFLDAFLSESNSLNWRNSSSENQQSKEEDEKYYSDPSIDVSLLQSSSNIFEEGDPQRKQDTFTILESGMLVDFSSPMTNTTNFQDPYLRNFSEMALAVPEIHSTLAPQLNCHKSINEDEDGDGYNWRKYGEKRTKGGENPRSYYRCAEPNCTMKKKVGRNLDGKIIAIMYKGNHNHPKPSKPVGSANFPLVNELYASSYTDSVNLNRQSVGGGVENQLGAHTKRLKGGNGIYSYLFPSGGKAIKEPRVVVQTTTEIDILDDGYKWRKYGQKVVKGNPNPRNYYKCVSPGCNVKKHVERAADDIKSVMTTYEGKHNHDVPQERSSFASRIASLTNNFATPSSSSSLPLHDTSLSLSSPRANNENQASQELTTLPFIVGIPNFGRSLIGTSYANEGPSSNNEEKKD</sequence>
<evidence type="ECO:0000313" key="13">
    <source>
        <dbReference type="Proteomes" id="UP000289738"/>
    </source>
</evidence>
<comment type="similarity">
    <text evidence="9">Belongs to the WRKY group I family.</text>
</comment>
<keyword evidence="3" id="KW-0677">Repeat</keyword>
<dbReference type="EMBL" id="SDMP01000012">
    <property type="protein sequence ID" value="RYR27079.1"/>
    <property type="molecule type" value="Genomic_DNA"/>
</dbReference>
<feature type="region of interest" description="Disordered" evidence="10">
    <location>
        <begin position="119"/>
        <end position="138"/>
    </location>
</feature>
<dbReference type="AlphaFoldDB" id="A0A445AKV2"/>
<keyword evidence="4" id="KW-0862">Zinc</keyword>
<evidence type="ECO:0000259" key="11">
    <source>
        <dbReference type="PROSITE" id="PS50811"/>
    </source>
</evidence>
<feature type="domain" description="WRKY" evidence="11">
    <location>
        <begin position="358"/>
        <end position="423"/>
    </location>
</feature>
<keyword evidence="8" id="KW-0539">Nucleus</keyword>
<proteinExistence type="inferred from homology"/>
<keyword evidence="5" id="KW-0805">Transcription regulation</keyword>
<evidence type="ECO:0000256" key="2">
    <source>
        <dbReference type="ARBA" id="ARBA00022723"/>
    </source>
</evidence>
<comment type="subcellular location">
    <subcellularLocation>
        <location evidence="1">Nucleus</location>
    </subcellularLocation>
</comment>
<keyword evidence="7" id="KW-0804">Transcription</keyword>
<dbReference type="OrthoDB" id="5065855at2759"/>
<dbReference type="GO" id="GO:0043565">
    <property type="term" value="F:sequence-specific DNA binding"/>
    <property type="evidence" value="ECO:0007669"/>
    <property type="project" value="InterPro"/>
</dbReference>
<reference evidence="12 13" key="1">
    <citation type="submission" date="2019-01" db="EMBL/GenBank/DDBJ databases">
        <title>Sequencing of cultivated peanut Arachis hypogaea provides insights into genome evolution and oil improvement.</title>
        <authorList>
            <person name="Chen X."/>
        </authorList>
    </citation>
    <scope>NUCLEOTIDE SEQUENCE [LARGE SCALE GENOMIC DNA]</scope>
    <source>
        <strain evidence="13">cv. Fuhuasheng</strain>
        <tissue evidence="12">Leaves</tissue>
    </source>
</reference>
<dbReference type="GO" id="GO:0005634">
    <property type="term" value="C:nucleus"/>
    <property type="evidence" value="ECO:0007669"/>
    <property type="project" value="UniProtKB-SubCell"/>
</dbReference>
<evidence type="ECO:0000256" key="3">
    <source>
        <dbReference type="ARBA" id="ARBA00022737"/>
    </source>
</evidence>
<evidence type="ECO:0000256" key="6">
    <source>
        <dbReference type="ARBA" id="ARBA00023125"/>
    </source>
</evidence>
<dbReference type="Proteomes" id="UP000289738">
    <property type="component" value="Chromosome B02"/>
</dbReference>
<accession>A0A445AKV2</accession>
<evidence type="ECO:0000313" key="12">
    <source>
        <dbReference type="EMBL" id="RYR27079.1"/>
    </source>
</evidence>
<dbReference type="PROSITE" id="PS50811">
    <property type="entry name" value="WRKY"/>
    <property type="match status" value="2"/>
</dbReference>
<dbReference type="PANTHER" id="PTHR31221">
    <property type="entry name" value="WRKY TRANSCRIPTION FACTOR PROTEIN 1-RELATED"/>
    <property type="match status" value="1"/>
</dbReference>
<evidence type="ECO:0000256" key="1">
    <source>
        <dbReference type="ARBA" id="ARBA00004123"/>
    </source>
</evidence>
<evidence type="ECO:0000256" key="9">
    <source>
        <dbReference type="ARBA" id="ARBA00061157"/>
    </source>
</evidence>
<organism evidence="12 13">
    <name type="scientific">Arachis hypogaea</name>
    <name type="common">Peanut</name>
    <dbReference type="NCBI Taxonomy" id="3818"/>
    <lineage>
        <taxon>Eukaryota</taxon>
        <taxon>Viridiplantae</taxon>
        <taxon>Streptophyta</taxon>
        <taxon>Embryophyta</taxon>
        <taxon>Tracheophyta</taxon>
        <taxon>Spermatophyta</taxon>
        <taxon>Magnoliopsida</taxon>
        <taxon>eudicotyledons</taxon>
        <taxon>Gunneridae</taxon>
        <taxon>Pentapetalae</taxon>
        <taxon>rosids</taxon>
        <taxon>fabids</taxon>
        <taxon>Fabales</taxon>
        <taxon>Fabaceae</taxon>
        <taxon>Papilionoideae</taxon>
        <taxon>50 kb inversion clade</taxon>
        <taxon>dalbergioids sensu lato</taxon>
        <taxon>Dalbergieae</taxon>
        <taxon>Pterocarpus clade</taxon>
        <taxon>Arachis</taxon>
    </lineage>
</organism>
<dbReference type="SUPFAM" id="SSF118290">
    <property type="entry name" value="WRKY DNA-binding domain"/>
    <property type="match status" value="2"/>
</dbReference>
<gene>
    <name evidence="12" type="ORF">Ahy_B02g061408</name>
</gene>
<dbReference type="GO" id="GO:0046872">
    <property type="term" value="F:metal ion binding"/>
    <property type="evidence" value="ECO:0007669"/>
    <property type="project" value="UniProtKB-KW"/>
</dbReference>
<dbReference type="SMART" id="SM00774">
    <property type="entry name" value="WRKY"/>
    <property type="match status" value="2"/>
</dbReference>
<keyword evidence="6" id="KW-0238">DNA-binding</keyword>
<dbReference type="Pfam" id="PF03106">
    <property type="entry name" value="WRKY"/>
    <property type="match status" value="2"/>
</dbReference>
<comment type="caution">
    <text evidence="12">The sequence shown here is derived from an EMBL/GenBank/DDBJ whole genome shotgun (WGS) entry which is preliminary data.</text>
</comment>
<dbReference type="InterPro" id="IPR003657">
    <property type="entry name" value="WRKY_dom"/>
</dbReference>
<evidence type="ECO:0000256" key="4">
    <source>
        <dbReference type="ARBA" id="ARBA00022833"/>
    </source>
</evidence>
<dbReference type="InterPro" id="IPR044810">
    <property type="entry name" value="WRKY_plant"/>
</dbReference>
<dbReference type="GO" id="GO:0003700">
    <property type="term" value="F:DNA-binding transcription factor activity"/>
    <property type="evidence" value="ECO:0007669"/>
    <property type="project" value="InterPro"/>
</dbReference>
<dbReference type="FunFam" id="2.20.25.80:FF:000003">
    <property type="entry name" value="WRKY transcription factor 57"/>
    <property type="match status" value="1"/>
</dbReference>
<dbReference type="Gene3D" id="2.20.25.80">
    <property type="entry name" value="WRKY domain"/>
    <property type="match status" value="2"/>
</dbReference>
<evidence type="ECO:0000256" key="7">
    <source>
        <dbReference type="ARBA" id="ARBA00023163"/>
    </source>
</evidence>
<dbReference type="InterPro" id="IPR036576">
    <property type="entry name" value="WRKY_dom_sf"/>
</dbReference>
<feature type="compositionally biased region" description="Basic and acidic residues" evidence="10">
    <location>
        <begin position="128"/>
        <end position="137"/>
    </location>
</feature>
<feature type="compositionally biased region" description="Low complexity" evidence="10">
    <location>
        <begin position="443"/>
        <end position="461"/>
    </location>
</feature>
<keyword evidence="13" id="KW-1185">Reference proteome</keyword>
<feature type="domain" description="WRKY" evidence="11">
    <location>
        <begin position="219"/>
        <end position="283"/>
    </location>
</feature>
<name>A0A445AKV2_ARAHY</name>
<dbReference type="Gramene" id="arahy.Tifrunner.gnm2.ann2.Ah12g354800.1">
    <property type="protein sequence ID" value="arahy.Tifrunner.gnm2.ann2.Ah12g354800.1-CDS"/>
    <property type="gene ID" value="arahy.Tifrunner.gnm2.ann2.Ah12g354800"/>
</dbReference>
<evidence type="ECO:0000256" key="10">
    <source>
        <dbReference type="SAM" id="MobiDB-lite"/>
    </source>
</evidence>
<dbReference type="SMR" id="A0A445AKV2"/>
<keyword evidence="2" id="KW-0479">Metal-binding</keyword>
<evidence type="ECO:0000256" key="8">
    <source>
        <dbReference type="ARBA" id="ARBA00023242"/>
    </source>
</evidence>
<dbReference type="FunFam" id="2.20.25.80:FF:000006">
    <property type="entry name" value="WRKY transcription factor"/>
    <property type="match status" value="1"/>
</dbReference>
<dbReference type="STRING" id="3818.A0A445AKV2"/>
<feature type="region of interest" description="Disordered" evidence="10">
    <location>
        <begin position="441"/>
        <end position="469"/>
    </location>
</feature>
<protein>
    <recommendedName>
        <fullName evidence="11">WRKY domain-containing protein</fullName>
    </recommendedName>
</protein>
<dbReference type="PANTHER" id="PTHR31221:SF1">
    <property type="entry name" value="WRKY TRANSCRIPTION FACTOR 33-RELATED"/>
    <property type="match status" value="1"/>
</dbReference>
<evidence type="ECO:0000256" key="5">
    <source>
        <dbReference type="ARBA" id="ARBA00023015"/>
    </source>
</evidence>